<name>A0A8J8SFL3_9FIRM</name>
<keyword evidence="3" id="KW-0732">Signal</keyword>
<accession>A0A8J8SFL3</accession>
<organism evidence="4 5">
    <name type="scientific">Vallitalea pronyensis</name>
    <dbReference type="NCBI Taxonomy" id="1348613"/>
    <lineage>
        <taxon>Bacteria</taxon>
        <taxon>Bacillati</taxon>
        <taxon>Bacillota</taxon>
        <taxon>Clostridia</taxon>
        <taxon>Lachnospirales</taxon>
        <taxon>Vallitaleaceae</taxon>
        <taxon>Vallitalea</taxon>
    </lineage>
</organism>
<keyword evidence="5" id="KW-1185">Reference proteome</keyword>
<dbReference type="Proteomes" id="UP000683246">
    <property type="component" value="Chromosome"/>
</dbReference>
<dbReference type="Gene3D" id="3.40.190.10">
    <property type="entry name" value="Periplasmic binding protein-like II"/>
    <property type="match status" value="2"/>
</dbReference>
<dbReference type="PANTHER" id="PTHR30024">
    <property type="entry name" value="ALIPHATIC SULFONATES-BINDING PROTEIN-RELATED"/>
    <property type="match status" value="1"/>
</dbReference>
<dbReference type="RefSeq" id="WP_212697187.1">
    <property type="nucleotide sequence ID" value="NZ_CP058649.1"/>
</dbReference>
<proteinExistence type="inferred from homology"/>
<dbReference type="SUPFAM" id="SSF53850">
    <property type="entry name" value="Periplasmic binding protein-like II"/>
    <property type="match status" value="1"/>
</dbReference>
<evidence type="ECO:0000256" key="3">
    <source>
        <dbReference type="ARBA" id="ARBA00022729"/>
    </source>
</evidence>
<dbReference type="GO" id="GO:0042597">
    <property type="term" value="C:periplasmic space"/>
    <property type="evidence" value="ECO:0007669"/>
    <property type="project" value="UniProtKB-SubCell"/>
</dbReference>
<gene>
    <name evidence="4" type="ORF">HZI73_05135</name>
</gene>
<dbReference type="EMBL" id="CP058649">
    <property type="protein sequence ID" value="QUI21716.1"/>
    <property type="molecule type" value="Genomic_DNA"/>
</dbReference>
<comment type="similarity">
    <text evidence="2">Belongs to the bacterial solute-binding protein SsuA/TauA family.</text>
</comment>
<dbReference type="PROSITE" id="PS51257">
    <property type="entry name" value="PROKAR_LIPOPROTEIN"/>
    <property type="match status" value="1"/>
</dbReference>
<dbReference type="Pfam" id="PF13379">
    <property type="entry name" value="NMT1_2"/>
    <property type="match status" value="1"/>
</dbReference>
<evidence type="ECO:0000313" key="4">
    <source>
        <dbReference type="EMBL" id="QUI21716.1"/>
    </source>
</evidence>
<protein>
    <submittedName>
        <fullName evidence="4">ABC transporter substrate-binding protein</fullName>
    </submittedName>
</protein>
<sequence>MNKIKIYLLTVLTISILIMFAGCSKKEPTTLTIGVLPNLDSIPMILAKENGYLGEHIELSYFKSAVDRDTALQTGNIDGTASDLLSAIFLKDNQFDMQVTSKTQGAFAIVTTPGLQADAIKADTSIGISSNTIIEYLTDIYALSQDMGLNKVAIPKMPTRLEMLQHGKIDLAMLPEPLAHAAVLNGGTYVTTSDAIGTNPAVMIFSQASIDKKAGLISDFYRGYNQAVDYIKDTDRETYMDVVMEKAGFPPTTRDTLTLPAYEHASLPDESELERVNKWMLEKELTKQTYTFDDMATPQFIE</sequence>
<evidence type="ECO:0000313" key="5">
    <source>
        <dbReference type="Proteomes" id="UP000683246"/>
    </source>
</evidence>
<evidence type="ECO:0000256" key="1">
    <source>
        <dbReference type="ARBA" id="ARBA00004418"/>
    </source>
</evidence>
<dbReference type="PANTHER" id="PTHR30024:SF47">
    <property type="entry name" value="TAURINE-BINDING PERIPLASMIC PROTEIN"/>
    <property type="match status" value="1"/>
</dbReference>
<evidence type="ECO:0000256" key="2">
    <source>
        <dbReference type="ARBA" id="ARBA00010742"/>
    </source>
</evidence>
<dbReference type="AlphaFoldDB" id="A0A8J8SFL3"/>
<dbReference type="KEGG" id="vpy:HZI73_05135"/>
<comment type="subcellular location">
    <subcellularLocation>
        <location evidence="1">Periplasm</location>
    </subcellularLocation>
</comment>
<reference evidence="4" key="1">
    <citation type="submission" date="2020-07" db="EMBL/GenBank/DDBJ databases">
        <title>Vallitalea pronyensis genome.</title>
        <authorList>
            <person name="Postec A."/>
        </authorList>
    </citation>
    <scope>NUCLEOTIDE SEQUENCE</scope>
    <source>
        <strain evidence="4">FatNI3</strain>
    </source>
</reference>